<feature type="compositionally biased region" description="Acidic residues" evidence="1">
    <location>
        <begin position="106"/>
        <end position="116"/>
    </location>
</feature>
<gene>
    <name evidence="3" type="ORF">HXX76_015194</name>
</gene>
<dbReference type="Pfam" id="PF07802">
    <property type="entry name" value="GCK"/>
    <property type="match status" value="1"/>
</dbReference>
<organism evidence="3 4">
    <name type="scientific">Chlamydomonas incerta</name>
    <dbReference type="NCBI Taxonomy" id="51695"/>
    <lineage>
        <taxon>Eukaryota</taxon>
        <taxon>Viridiplantae</taxon>
        <taxon>Chlorophyta</taxon>
        <taxon>core chlorophytes</taxon>
        <taxon>Chlorophyceae</taxon>
        <taxon>CS clade</taxon>
        <taxon>Chlamydomonadales</taxon>
        <taxon>Chlamydomonadaceae</taxon>
        <taxon>Chlamydomonas</taxon>
    </lineage>
</organism>
<feature type="region of interest" description="Disordered" evidence="1">
    <location>
        <begin position="100"/>
        <end position="155"/>
    </location>
</feature>
<evidence type="ECO:0000259" key="2">
    <source>
        <dbReference type="SMART" id="SM01227"/>
    </source>
</evidence>
<dbReference type="PANTHER" id="PTHR34357:SF2">
    <property type="entry name" value="F26F24.3-RELATED"/>
    <property type="match status" value="1"/>
</dbReference>
<dbReference type="SMART" id="SM01227">
    <property type="entry name" value="GCK"/>
    <property type="match status" value="1"/>
</dbReference>
<evidence type="ECO:0000313" key="3">
    <source>
        <dbReference type="EMBL" id="KAG2423552.1"/>
    </source>
</evidence>
<evidence type="ECO:0000313" key="4">
    <source>
        <dbReference type="Proteomes" id="UP000650467"/>
    </source>
</evidence>
<name>A0A835VNP2_CHLIN</name>
<accession>A0A835VNP2</accession>
<sequence length="155" mass="15861">MVSTPPDASTSEAKAATEPEPSAPAENGEEGGEPDPARCPICQFIEAGECGGTHKEWVACRDEAKAAGKDYIDECQDKFKAFLQCAVTHRDYYAPFLEMLGGVPGPEDEEGDEGGEGEGKEGKEAEKEAAGAAGAGSGGRAEGGAGKAERGGPAR</sequence>
<dbReference type="EMBL" id="JAEHOC010000077">
    <property type="protein sequence ID" value="KAG2423552.1"/>
    <property type="molecule type" value="Genomic_DNA"/>
</dbReference>
<dbReference type="InterPro" id="IPR012891">
    <property type="entry name" value="GCK_dom"/>
</dbReference>
<feature type="region of interest" description="Disordered" evidence="1">
    <location>
        <begin position="1"/>
        <end position="39"/>
    </location>
</feature>
<feature type="domain" description="GCK" evidence="2">
    <location>
        <begin position="37"/>
        <end position="129"/>
    </location>
</feature>
<proteinExistence type="predicted"/>
<dbReference type="AlphaFoldDB" id="A0A835VNP2"/>
<protein>
    <recommendedName>
        <fullName evidence="2">GCK domain-containing protein</fullName>
    </recommendedName>
</protein>
<dbReference type="Gene3D" id="1.10.287.2900">
    <property type="match status" value="1"/>
</dbReference>
<reference evidence="3" key="1">
    <citation type="journal article" date="2020" name="bioRxiv">
        <title>Comparative genomics of Chlamydomonas.</title>
        <authorList>
            <person name="Craig R.J."/>
            <person name="Hasan A.R."/>
            <person name="Ness R.W."/>
            <person name="Keightley P.D."/>
        </authorList>
    </citation>
    <scope>NUCLEOTIDE SEQUENCE</scope>
    <source>
        <strain evidence="3">SAG 7.73</strain>
    </source>
</reference>
<feature type="compositionally biased region" description="Gly residues" evidence="1">
    <location>
        <begin position="133"/>
        <end position="146"/>
    </location>
</feature>
<keyword evidence="4" id="KW-1185">Reference proteome</keyword>
<feature type="compositionally biased region" description="Low complexity" evidence="1">
    <location>
        <begin position="8"/>
        <end position="26"/>
    </location>
</feature>
<feature type="compositionally biased region" description="Basic and acidic residues" evidence="1">
    <location>
        <begin position="117"/>
        <end position="129"/>
    </location>
</feature>
<dbReference type="OrthoDB" id="539650at2759"/>
<dbReference type="PANTHER" id="PTHR34357">
    <property type="entry name" value="F7A19.14 PROTEIN-RELATED"/>
    <property type="match status" value="1"/>
</dbReference>
<dbReference type="Proteomes" id="UP000650467">
    <property type="component" value="Unassembled WGS sequence"/>
</dbReference>
<comment type="caution">
    <text evidence="3">The sequence shown here is derived from an EMBL/GenBank/DDBJ whole genome shotgun (WGS) entry which is preliminary data.</text>
</comment>
<evidence type="ECO:0000256" key="1">
    <source>
        <dbReference type="SAM" id="MobiDB-lite"/>
    </source>
</evidence>